<dbReference type="AlphaFoldDB" id="A0A1A9URE8"/>
<keyword evidence="3" id="KW-1185">Reference proteome</keyword>
<dbReference type="EnsemblMetazoa" id="GAUT012954-RA">
    <property type="protein sequence ID" value="GAUT012954-PA"/>
    <property type="gene ID" value="GAUT012954"/>
</dbReference>
<protein>
    <submittedName>
        <fullName evidence="2">Uncharacterized protein</fullName>
    </submittedName>
</protein>
<proteinExistence type="predicted"/>
<reference evidence="2" key="1">
    <citation type="submission" date="2020-05" db="UniProtKB">
        <authorList>
            <consortium name="EnsemblMetazoa"/>
        </authorList>
    </citation>
    <scope>IDENTIFICATION</scope>
    <source>
        <strain evidence="2">TTRI</strain>
    </source>
</reference>
<dbReference type="Proteomes" id="UP000078200">
    <property type="component" value="Unassembled WGS sequence"/>
</dbReference>
<name>A0A1A9URE8_GLOAU</name>
<evidence type="ECO:0000256" key="1">
    <source>
        <dbReference type="SAM" id="MobiDB-lite"/>
    </source>
</evidence>
<feature type="compositionally biased region" description="Polar residues" evidence="1">
    <location>
        <begin position="16"/>
        <end position="34"/>
    </location>
</feature>
<evidence type="ECO:0000313" key="2">
    <source>
        <dbReference type="EnsemblMetazoa" id="GAUT012954-PA"/>
    </source>
</evidence>
<feature type="region of interest" description="Disordered" evidence="1">
    <location>
        <begin position="16"/>
        <end position="58"/>
    </location>
</feature>
<sequence>MCANLFIGIKGVTGQMNRSGRCTTSTKENKNPCSYRSYEPTDVDPLPSDDVDERSQNDGGVDADLVNVWIVWIINRAIALKNLMPSISPPKWINREFWMDVRLRITTTTSILQPKPKGRFMTNY</sequence>
<organism evidence="2 3">
    <name type="scientific">Glossina austeni</name>
    <name type="common">Savannah tsetse fly</name>
    <dbReference type="NCBI Taxonomy" id="7395"/>
    <lineage>
        <taxon>Eukaryota</taxon>
        <taxon>Metazoa</taxon>
        <taxon>Ecdysozoa</taxon>
        <taxon>Arthropoda</taxon>
        <taxon>Hexapoda</taxon>
        <taxon>Insecta</taxon>
        <taxon>Pterygota</taxon>
        <taxon>Neoptera</taxon>
        <taxon>Endopterygota</taxon>
        <taxon>Diptera</taxon>
        <taxon>Brachycera</taxon>
        <taxon>Muscomorpha</taxon>
        <taxon>Hippoboscoidea</taxon>
        <taxon>Glossinidae</taxon>
        <taxon>Glossina</taxon>
    </lineage>
</organism>
<dbReference type="VEuPathDB" id="VectorBase:GAUT012954"/>
<evidence type="ECO:0000313" key="3">
    <source>
        <dbReference type="Proteomes" id="UP000078200"/>
    </source>
</evidence>
<accession>A0A1A9URE8</accession>